<dbReference type="Gene3D" id="3.40.30.10">
    <property type="entry name" value="Glutaredoxin"/>
    <property type="match status" value="1"/>
</dbReference>
<evidence type="ECO:0000256" key="1">
    <source>
        <dbReference type="ARBA" id="ARBA00006926"/>
    </source>
</evidence>
<dbReference type="RefSeq" id="WP_119050295.1">
    <property type="nucleotide sequence ID" value="NZ_CP032157.1"/>
</dbReference>
<keyword evidence="2 4" id="KW-0575">Peroxidase</keyword>
<comment type="similarity">
    <text evidence="1 4">Belongs to the glutathione peroxidase family.</text>
</comment>
<evidence type="ECO:0000313" key="5">
    <source>
        <dbReference type="EMBL" id="AXY74408.1"/>
    </source>
</evidence>
<evidence type="ECO:0000256" key="4">
    <source>
        <dbReference type="RuleBase" id="RU000499"/>
    </source>
</evidence>
<accession>A0A3B7MJP7</accession>
<dbReference type="PANTHER" id="PTHR11592:SF78">
    <property type="entry name" value="GLUTATHIONE PEROXIDASE"/>
    <property type="match status" value="1"/>
</dbReference>
<dbReference type="GO" id="GO:0004601">
    <property type="term" value="F:peroxidase activity"/>
    <property type="evidence" value="ECO:0007669"/>
    <property type="project" value="UniProtKB-KW"/>
</dbReference>
<keyword evidence="3 4" id="KW-0560">Oxidoreductase</keyword>
<dbReference type="EMBL" id="CP032157">
    <property type="protein sequence ID" value="AXY74408.1"/>
    <property type="molecule type" value="Genomic_DNA"/>
</dbReference>
<dbReference type="SUPFAM" id="SSF52833">
    <property type="entry name" value="Thioredoxin-like"/>
    <property type="match status" value="1"/>
</dbReference>
<protein>
    <recommendedName>
        <fullName evidence="4">Glutathione peroxidase</fullName>
    </recommendedName>
</protein>
<dbReference type="Proteomes" id="UP000263900">
    <property type="component" value="Chromosome"/>
</dbReference>
<dbReference type="AlphaFoldDB" id="A0A3B7MJP7"/>
<gene>
    <name evidence="5" type="ORF">D3H65_10655</name>
</gene>
<evidence type="ECO:0000256" key="2">
    <source>
        <dbReference type="ARBA" id="ARBA00022559"/>
    </source>
</evidence>
<sequence>MNLWLYITHLILFAGIYDFTIPSATGDVININDYRGKKILIVNIATSSHFASQLGNLETLYQRHKDSLTIIAIPSNSFTKEPLSDQQIQETLKNKYHTHYLVAAKSTVSGYTQLPLYKWLTQIENNGVVNNPVNADFQKFLINKKGAIVGIFSSTTDPLAKELENAIINN</sequence>
<proteinExistence type="inferred from homology"/>
<dbReference type="InterPro" id="IPR036249">
    <property type="entry name" value="Thioredoxin-like_sf"/>
</dbReference>
<dbReference type="PANTHER" id="PTHR11592">
    <property type="entry name" value="GLUTATHIONE PEROXIDASE"/>
    <property type="match status" value="1"/>
</dbReference>
<evidence type="ECO:0000313" key="6">
    <source>
        <dbReference type="Proteomes" id="UP000263900"/>
    </source>
</evidence>
<keyword evidence="6" id="KW-1185">Reference proteome</keyword>
<evidence type="ECO:0000256" key="3">
    <source>
        <dbReference type="ARBA" id="ARBA00023002"/>
    </source>
</evidence>
<dbReference type="PROSITE" id="PS51355">
    <property type="entry name" value="GLUTATHIONE_PEROXID_3"/>
    <property type="match status" value="1"/>
</dbReference>
<dbReference type="GO" id="GO:0006979">
    <property type="term" value="P:response to oxidative stress"/>
    <property type="evidence" value="ECO:0007669"/>
    <property type="project" value="InterPro"/>
</dbReference>
<dbReference type="InterPro" id="IPR000889">
    <property type="entry name" value="Glutathione_peroxidase"/>
</dbReference>
<organism evidence="5 6">
    <name type="scientific">Paraflavitalea soli</name>
    <dbReference type="NCBI Taxonomy" id="2315862"/>
    <lineage>
        <taxon>Bacteria</taxon>
        <taxon>Pseudomonadati</taxon>
        <taxon>Bacteroidota</taxon>
        <taxon>Chitinophagia</taxon>
        <taxon>Chitinophagales</taxon>
        <taxon>Chitinophagaceae</taxon>
        <taxon>Paraflavitalea</taxon>
    </lineage>
</organism>
<name>A0A3B7MJP7_9BACT</name>
<dbReference type="PIRSF" id="PIRSF000303">
    <property type="entry name" value="Glutathion_perox"/>
    <property type="match status" value="1"/>
</dbReference>
<reference evidence="5 6" key="1">
    <citation type="submission" date="2018-09" db="EMBL/GenBank/DDBJ databases">
        <title>Genome sequencing of strain 6GH32-13.</title>
        <authorList>
            <person name="Weon H.-Y."/>
            <person name="Heo J."/>
            <person name="Kwon S.-W."/>
        </authorList>
    </citation>
    <scope>NUCLEOTIDE SEQUENCE [LARGE SCALE GENOMIC DNA]</scope>
    <source>
        <strain evidence="5 6">5GH32-13</strain>
    </source>
</reference>
<dbReference type="Pfam" id="PF00255">
    <property type="entry name" value="GSHPx"/>
    <property type="match status" value="1"/>
</dbReference>
<dbReference type="KEGG" id="pseg:D3H65_10655"/>
<dbReference type="PRINTS" id="PR01011">
    <property type="entry name" value="GLUTPROXDASE"/>
</dbReference>
<dbReference type="OrthoDB" id="9789406at2"/>